<dbReference type="InterPro" id="IPR014710">
    <property type="entry name" value="RmlC-like_jellyroll"/>
</dbReference>
<reference evidence="3" key="1">
    <citation type="journal article" date="2006" name="PLoS Biol.">
        <title>Macronuclear genome sequence of the ciliate Tetrahymena thermophila, a model eukaryote.</title>
        <authorList>
            <person name="Eisen J.A."/>
            <person name="Coyne R.S."/>
            <person name="Wu M."/>
            <person name="Wu D."/>
            <person name="Thiagarajan M."/>
            <person name="Wortman J.R."/>
            <person name="Badger J.H."/>
            <person name="Ren Q."/>
            <person name="Amedeo P."/>
            <person name="Jones K.M."/>
            <person name="Tallon L.J."/>
            <person name="Delcher A.L."/>
            <person name="Salzberg S.L."/>
            <person name="Silva J.C."/>
            <person name="Haas B.J."/>
            <person name="Majoros W.H."/>
            <person name="Farzad M."/>
            <person name="Carlton J.M."/>
            <person name="Smith R.K. Jr."/>
            <person name="Garg J."/>
            <person name="Pearlman R.E."/>
            <person name="Karrer K.M."/>
            <person name="Sun L."/>
            <person name="Manning G."/>
            <person name="Elde N.C."/>
            <person name="Turkewitz A.P."/>
            <person name="Asai D.J."/>
            <person name="Wilkes D.E."/>
            <person name="Wang Y."/>
            <person name="Cai H."/>
            <person name="Collins K."/>
            <person name="Stewart B.A."/>
            <person name="Lee S.R."/>
            <person name="Wilamowska K."/>
            <person name="Weinberg Z."/>
            <person name="Ruzzo W.L."/>
            <person name="Wloga D."/>
            <person name="Gaertig J."/>
            <person name="Frankel J."/>
            <person name="Tsao C.-C."/>
            <person name="Gorovsky M.A."/>
            <person name="Keeling P.J."/>
            <person name="Waller R.F."/>
            <person name="Patron N.J."/>
            <person name="Cherry J.M."/>
            <person name="Stover N.A."/>
            <person name="Krieger C.J."/>
            <person name="del Toro C."/>
            <person name="Ryder H.F."/>
            <person name="Williamson S.C."/>
            <person name="Barbeau R.A."/>
            <person name="Hamilton E.P."/>
            <person name="Orias E."/>
        </authorList>
    </citation>
    <scope>NUCLEOTIDE SEQUENCE [LARGE SCALE GENOMIC DNA]</scope>
    <source>
        <strain evidence="3">SB210</strain>
    </source>
</reference>
<feature type="compositionally biased region" description="Polar residues" evidence="1">
    <location>
        <begin position="940"/>
        <end position="955"/>
    </location>
</feature>
<keyword evidence="3" id="KW-1185">Reference proteome</keyword>
<proteinExistence type="predicted"/>
<dbReference type="Gene3D" id="2.60.120.10">
    <property type="entry name" value="Jelly Rolls"/>
    <property type="match status" value="2"/>
</dbReference>
<dbReference type="HOGENOM" id="CLU_286132_0_0_1"/>
<accession>Q237S9</accession>
<dbReference type="Proteomes" id="UP000009168">
    <property type="component" value="Unassembled WGS sequence"/>
</dbReference>
<dbReference type="GeneID" id="7825083"/>
<dbReference type="SUPFAM" id="SSF51206">
    <property type="entry name" value="cAMP-binding domain-like"/>
    <property type="match status" value="2"/>
</dbReference>
<feature type="region of interest" description="Disordered" evidence="1">
    <location>
        <begin position="736"/>
        <end position="758"/>
    </location>
</feature>
<sequence>MENIIKILKQKKLLNIKLKDSDQKIYNQQVKQCLKQFPLIQNYLKDVVKAELFLDDIVEQFDYQQFKEGDIIYKQNDFITDSNYIYFIIQGRVSYFEAKPPQIVKSQIKMYQELQKLRKQIAQLGKNQDYQSTKKYLDQIINLENILQVKQQEELFEICSRYQSLQEYFYSDWKSRQCKFVKKDDVVQEYTIGESDIFANKRSNTCLVLSSVLHTLKIDLKLFNEKFFQKIFQIQFLSNVLKEQLHLFEQNQFQIQKIAEQFVLQYFSNNIYVCNEDSKGIYVLLFGIVSQMNGTQEIQSIKEGEIFGLDDLFAEKRRSTCLVRNEEKAKIYFLRKDLVLENKWLVDSITKVNSQKVLGNQLTLSNQDISCKKKEQYFDRRFRITEEKLNGNLNFTTQNQNLGSNKIHQRQKHLHHQLESAEEIINNSKKILEKQQQPYIKTFQEQKYLQYILNQQKKINNRIPSLYPGSNEDSSKQFSVFKKSNTKQIGSCSSLDQTSKNIHHKQGLSNQNEISQIQQKNSTNLIESLKIYFNNKRATQQEQEREISNSIPQLNLRNNLVQPQVYPLSDDKRQIIKWNSRLSFKKLESQQISPQNSQAIQACTFNFQEELKNSKKISSKKIFHPIHSLAISQVESNHTNKKQLFNLDQYLSFMKEQNEISKQQVLFLSDLGRTPTKKKSFIMQDNLVVSLRQNEDQDGYLQFEEDESQSQITKNQSAFYATIKNNDSTVFIKQQTKKSLSLDKNKDRRSSSQNKNKVTIASFINSHSKSLKKLDIFDKNQTTTNNEEESEENQQTSLFQPSSLFQNQQQENNQTDQELQIRQQQQSNLSNLNHERKQNLSLNKFNRTSYIQNIFPDRRDSVSSQNASCYDLTTRNSENSSPINSTFVKNRNSQIVFKSKFQISQQEQKLAFSKSTVNLNKDNQTSLQNSDTFFDKCNTESVSSTRTQPKSSTLIQQQQGGGVNNSQIFKKKNSLSDINEKLVIQLQHKITEYSDKSFLQSLNQLKEQKKQINAAIQSEFPNLNKLSLSNINKNKLNIMGQLSNQQNQLQNKEFQERLKLNNNLFENKILSNLLQKSNNQI</sequence>
<evidence type="ECO:0008006" key="4">
    <source>
        <dbReference type="Google" id="ProtNLM"/>
    </source>
</evidence>
<evidence type="ECO:0000313" key="2">
    <source>
        <dbReference type="EMBL" id="EAR92662.1"/>
    </source>
</evidence>
<dbReference type="KEGG" id="tet:TTHERM_00320060"/>
<feature type="region of interest" description="Disordered" evidence="1">
    <location>
        <begin position="940"/>
        <end position="959"/>
    </location>
</feature>
<feature type="compositionally biased region" description="Basic and acidic residues" evidence="1">
    <location>
        <begin position="740"/>
        <end position="750"/>
    </location>
</feature>
<name>Q237S9_TETTS</name>
<gene>
    <name evidence="2" type="ORF">TTHERM_00320060</name>
</gene>
<dbReference type="InParanoid" id="Q237S9"/>
<dbReference type="InterPro" id="IPR018490">
    <property type="entry name" value="cNMP-bd_dom_sf"/>
</dbReference>
<evidence type="ECO:0000313" key="3">
    <source>
        <dbReference type="Proteomes" id="UP000009168"/>
    </source>
</evidence>
<organism evidence="2 3">
    <name type="scientific">Tetrahymena thermophila (strain SB210)</name>
    <dbReference type="NCBI Taxonomy" id="312017"/>
    <lineage>
        <taxon>Eukaryota</taxon>
        <taxon>Sar</taxon>
        <taxon>Alveolata</taxon>
        <taxon>Ciliophora</taxon>
        <taxon>Intramacronucleata</taxon>
        <taxon>Oligohymenophorea</taxon>
        <taxon>Hymenostomatida</taxon>
        <taxon>Tetrahymenina</taxon>
        <taxon>Tetrahymenidae</taxon>
        <taxon>Tetrahymena</taxon>
    </lineage>
</organism>
<dbReference type="RefSeq" id="XP_001012907.1">
    <property type="nucleotide sequence ID" value="XM_001012907.1"/>
</dbReference>
<dbReference type="AlphaFoldDB" id="Q237S9"/>
<dbReference type="EMBL" id="GG662743">
    <property type="protein sequence ID" value="EAR92662.1"/>
    <property type="molecule type" value="Genomic_DNA"/>
</dbReference>
<evidence type="ECO:0000256" key="1">
    <source>
        <dbReference type="SAM" id="MobiDB-lite"/>
    </source>
</evidence>
<protein>
    <recommendedName>
        <fullName evidence="4">Cyclic nucleotide-binding domain protein</fullName>
    </recommendedName>
</protein>